<accession>A0A560AUJ2</accession>
<gene>
    <name evidence="1" type="ORF">FBZ82_111164</name>
</gene>
<dbReference type="EMBL" id="VITF01000011">
    <property type="protein sequence ID" value="TWA64044.1"/>
    <property type="molecule type" value="Genomic_DNA"/>
</dbReference>
<name>A0A560AUJ2_AZOBR</name>
<comment type="caution">
    <text evidence="1">The sequence shown here is derived from an EMBL/GenBank/DDBJ whole genome shotgun (WGS) entry which is preliminary data.</text>
</comment>
<dbReference type="Proteomes" id="UP000316083">
    <property type="component" value="Unassembled WGS sequence"/>
</dbReference>
<protein>
    <recommendedName>
        <fullName evidence="3">DUF1403 family protein</fullName>
    </recommendedName>
</protein>
<sequence>MNRRRPQSCFLSFPAAKRDNSIKVVEYGPRIALEAKRRIAIMRAPSAPCPDLLSRTAMSATAQFQSPSPALLTALLEAERALGRLAEVTQDPARRRRLWADAARRESCAAARLDGVAVDAAEFLVATIGTDLVPTAGRGAAQSVRALWQGALFTQGVIAAPARRAEHARVRVPSSGAAADAWRAVAELEAGADTRFAFPPDDENDFAAPLTDEAPPPWTLGWAEALWRCLQAEVSGRDPGRLAFSADREAEAATLLKRLDQAGDQPALLGGVGMLAELLRPAPDLRIPGWAVPSSRLMAALAVARCCRVPTVWLPMSVSLHADRTTAGLAARGREEGWRLWLADTVAETARRERERALSLDRTAEGWQRRVGAKRRNSRTPDLLELLFEEPALTVRRVQKRLGSTFRGAQLLVDELLEAGILREATNRALDRVFIAVDLVP</sequence>
<proteinExistence type="predicted"/>
<evidence type="ECO:0000313" key="2">
    <source>
        <dbReference type="Proteomes" id="UP000316083"/>
    </source>
</evidence>
<dbReference type="AlphaFoldDB" id="A0A560AUJ2"/>
<evidence type="ECO:0000313" key="1">
    <source>
        <dbReference type="EMBL" id="TWA64044.1"/>
    </source>
</evidence>
<organism evidence="1 2">
    <name type="scientific">Azospirillum brasilense</name>
    <dbReference type="NCBI Taxonomy" id="192"/>
    <lineage>
        <taxon>Bacteria</taxon>
        <taxon>Pseudomonadati</taxon>
        <taxon>Pseudomonadota</taxon>
        <taxon>Alphaproteobacteria</taxon>
        <taxon>Rhodospirillales</taxon>
        <taxon>Azospirillaceae</taxon>
        <taxon>Azospirillum</taxon>
    </lineage>
</organism>
<reference evidence="1 2" key="1">
    <citation type="submission" date="2019-06" db="EMBL/GenBank/DDBJ databases">
        <title>Genomic Encyclopedia of Type Strains, Phase IV (KMG-V): Genome sequencing to study the core and pangenomes of soil and plant-associated prokaryotes.</title>
        <authorList>
            <person name="Whitman W."/>
        </authorList>
    </citation>
    <scope>NUCLEOTIDE SEQUENCE [LARGE SCALE GENOMIC DNA]</scope>
    <source>
        <strain evidence="1 2">BR 11796</strain>
    </source>
</reference>
<evidence type="ECO:0008006" key="3">
    <source>
        <dbReference type="Google" id="ProtNLM"/>
    </source>
</evidence>